<protein>
    <submittedName>
        <fullName evidence="2">Uncharacterized protein</fullName>
    </submittedName>
</protein>
<dbReference type="Proteomes" id="UP001596302">
    <property type="component" value="Unassembled WGS sequence"/>
</dbReference>
<organism evidence="2 3">
    <name type="scientific">Pseudonocardia hispaniensis</name>
    <dbReference type="NCBI Taxonomy" id="904933"/>
    <lineage>
        <taxon>Bacteria</taxon>
        <taxon>Bacillati</taxon>
        <taxon>Actinomycetota</taxon>
        <taxon>Actinomycetes</taxon>
        <taxon>Pseudonocardiales</taxon>
        <taxon>Pseudonocardiaceae</taxon>
        <taxon>Pseudonocardia</taxon>
    </lineage>
</organism>
<proteinExistence type="predicted"/>
<reference evidence="3" key="1">
    <citation type="journal article" date="2019" name="Int. J. Syst. Evol. Microbiol.">
        <title>The Global Catalogue of Microorganisms (GCM) 10K type strain sequencing project: providing services to taxonomists for standard genome sequencing and annotation.</title>
        <authorList>
            <consortium name="The Broad Institute Genomics Platform"/>
            <consortium name="The Broad Institute Genome Sequencing Center for Infectious Disease"/>
            <person name="Wu L."/>
            <person name="Ma J."/>
        </authorList>
    </citation>
    <scope>NUCLEOTIDE SEQUENCE [LARGE SCALE GENOMIC DNA]</scope>
    <source>
        <strain evidence="3">CCM 8391</strain>
    </source>
</reference>
<evidence type="ECO:0000313" key="3">
    <source>
        <dbReference type="Proteomes" id="UP001596302"/>
    </source>
</evidence>
<gene>
    <name evidence="2" type="ORF">ACFQE5_22210</name>
</gene>
<dbReference type="EMBL" id="JBHSQW010000044">
    <property type="protein sequence ID" value="MFC5996928.1"/>
    <property type="molecule type" value="Genomic_DNA"/>
</dbReference>
<feature type="region of interest" description="Disordered" evidence="1">
    <location>
        <begin position="81"/>
        <end position="109"/>
    </location>
</feature>
<name>A0ABW1J7Q8_9PSEU</name>
<evidence type="ECO:0000313" key="2">
    <source>
        <dbReference type="EMBL" id="MFC5996928.1"/>
    </source>
</evidence>
<comment type="caution">
    <text evidence="2">The sequence shown here is derived from an EMBL/GenBank/DDBJ whole genome shotgun (WGS) entry which is preliminary data.</text>
</comment>
<evidence type="ECO:0000256" key="1">
    <source>
        <dbReference type="SAM" id="MobiDB-lite"/>
    </source>
</evidence>
<dbReference type="RefSeq" id="WP_379587797.1">
    <property type="nucleotide sequence ID" value="NZ_JBHSQW010000044.1"/>
</dbReference>
<sequence>MSDDLFDGPGSSSGISWEEINGRLLLITPHSVETGIKTSYGDTDAVRADVVVLDGPDAPDEYADTLIFPRVLQGQVRKNAGTGRMNLGRLGQGNKKPGQSPPWMLGDPTDADKAIARNYLAQNSQPPF</sequence>
<accession>A0ABW1J7Q8</accession>
<keyword evidence="3" id="KW-1185">Reference proteome</keyword>